<dbReference type="SUPFAM" id="SSF46785">
    <property type="entry name" value="Winged helix' DNA-binding domain"/>
    <property type="match status" value="1"/>
</dbReference>
<dbReference type="EMBL" id="CP067341">
    <property type="protein sequence ID" value="QQP13948.1"/>
    <property type="molecule type" value="Genomic_DNA"/>
</dbReference>
<evidence type="ECO:0000313" key="6">
    <source>
        <dbReference type="EMBL" id="QQP13948.1"/>
    </source>
</evidence>
<dbReference type="PRINTS" id="PR00039">
    <property type="entry name" value="HTHLYSR"/>
</dbReference>
<dbReference type="RefSeq" id="WP_053594534.1">
    <property type="nucleotide sequence ID" value="NZ_CP067341.1"/>
</dbReference>
<name>A0ABX7AVE7_9BACI</name>
<evidence type="ECO:0000256" key="4">
    <source>
        <dbReference type="ARBA" id="ARBA00023163"/>
    </source>
</evidence>
<comment type="similarity">
    <text evidence="1">Belongs to the LysR transcriptional regulatory family.</text>
</comment>
<dbReference type="PANTHER" id="PTHR30126">
    <property type="entry name" value="HTH-TYPE TRANSCRIPTIONAL REGULATOR"/>
    <property type="match status" value="1"/>
</dbReference>
<evidence type="ECO:0000256" key="2">
    <source>
        <dbReference type="ARBA" id="ARBA00023015"/>
    </source>
</evidence>
<protein>
    <submittedName>
        <fullName evidence="6">LysR family transcriptional regulator</fullName>
    </submittedName>
</protein>
<dbReference type="InterPro" id="IPR036390">
    <property type="entry name" value="WH_DNA-bd_sf"/>
</dbReference>
<organism evidence="6 7">
    <name type="scientific">Lysinibacillus agricola</name>
    <dbReference type="NCBI Taxonomy" id="2590012"/>
    <lineage>
        <taxon>Bacteria</taxon>
        <taxon>Bacillati</taxon>
        <taxon>Bacillota</taxon>
        <taxon>Bacilli</taxon>
        <taxon>Bacillales</taxon>
        <taxon>Bacillaceae</taxon>
        <taxon>Lysinibacillus</taxon>
    </lineage>
</organism>
<dbReference type="InterPro" id="IPR000847">
    <property type="entry name" value="LysR_HTH_N"/>
</dbReference>
<dbReference type="SUPFAM" id="SSF53850">
    <property type="entry name" value="Periplasmic binding protein-like II"/>
    <property type="match status" value="1"/>
</dbReference>
<keyword evidence="7" id="KW-1185">Reference proteome</keyword>
<dbReference type="Gene3D" id="3.40.190.290">
    <property type="match status" value="1"/>
</dbReference>
<keyword evidence="3" id="KW-0238">DNA-binding</keyword>
<keyword evidence="2" id="KW-0805">Transcription regulation</keyword>
<dbReference type="PROSITE" id="PS50931">
    <property type="entry name" value="HTH_LYSR"/>
    <property type="match status" value="1"/>
</dbReference>
<evidence type="ECO:0000259" key="5">
    <source>
        <dbReference type="PROSITE" id="PS50931"/>
    </source>
</evidence>
<evidence type="ECO:0000313" key="7">
    <source>
        <dbReference type="Proteomes" id="UP000596049"/>
    </source>
</evidence>
<proteinExistence type="inferred from homology"/>
<keyword evidence="4" id="KW-0804">Transcription</keyword>
<dbReference type="Pfam" id="PF00126">
    <property type="entry name" value="HTH_1"/>
    <property type="match status" value="1"/>
</dbReference>
<gene>
    <name evidence="6" type="ORF">FJQ98_07930</name>
</gene>
<feature type="domain" description="HTH lysR-type" evidence="5">
    <location>
        <begin position="1"/>
        <end position="57"/>
    </location>
</feature>
<accession>A0ABX7AVE7</accession>
<dbReference type="Proteomes" id="UP000596049">
    <property type="component" value="Chromosome"/>
</dbReference>
<evidence type="ECO:0000256" key="3">
    <source>
        <dbReference type="ARBA" id="ARBA00023125"/>
    </source>
</evidence>
<reference evidence="6 7" key="1">
    <citation type="submission" date="2020-01" db="EMBL/GenBank/DDBJ databases">
        <authorList>
            <person name="Liu G."/>
            <person name="Liu B."/>
        </authorList>
    </citation>
    <scope>NUCLEOTIDE SEQUENCE [LARGE SCALE GENOMIC DNA]</scope>
    <source>
        <strain evidence="6 7">FJAT-51161</strain>
    </source>
</reference>
<dbReference type="Pfam" id="PF03466">
    <property type="entry name" value="LysR_substrate"/>
    <property type="match status" value="1"/>
</dbReference>
<dbReference type="Gene3D" id="1.10.10.10">
    <property type="entry name" value="Winged helix-like DNA-binding domain superfamily/Winged helix DNA-binding domain"/>
    <property type="match status" value="1"/>
</dbReference>
<dbReference type="InterPro" id="IPR005119">
    <property type="entry name" value="LysR_subst-bd"/>
</dbReference>
<evidence type="ECO:0000256" key="1">
    <source>
        <dbReference type="ARBA" id="ARBA00009437"/>
    </source>
</evidence>
<dbReference type="PANTHER" id="PTHR30126:SF40">
    <property type="entry name" value="HTH-TYPE TRANSCRIPTIONAL REGULATOR GLTR"/>
    <property type="match status" value="1"/>
</dbReference>
<dbReference type="InterPro" id="IPR036388">
    <property type="entry name" value="WH-like_DNA-bd_sf"/>
</dbReference>
<sequence>MNLKELITFQTIVSQGGFNKAASHLHFAQSTITSHIQRLEKDLGIQIFESGKSNQLTRAGVLFAQEVNQLIKHWEYVKGQVKFYDLEEYGVINIGLVEPLASRYFPNALKKFKIQKPNVTCNIFVGNTVYLANLLLGDDLDFAFCSLPEDGINFTFSPIYEEKIVAVLPTNHPLCAYEKVSLDKFKGYTLLKGGDGCPYRRRIESAIMGLISNPDFITINNISIVPYYVSENIGIGIMPLSLVPSSIPNITIRELDVENDLIPIGMLRTTTIPDLSFTKKMLCDFLIEEIKISE</sequence>
<dbReference type="CDD" id="cd05466">
    <property type="entry name" value="PBP2_LTTR_substrate"/>
    <property type="match status" value="1"/>
</dbReference>